<dbReference type="SUPFAM" id="SSF53098">
    <property type="entry name" value="Ribonuclease H-like"/>
    <property type="match status" value="1"/>
</dbReference>
<comment type="caution">
    <text evidence="3">The sequence shown here is derived from an EMBL/GenBank/DDBJ whole genome shotgun (WGS) entry which is preliminary data.</text>
</comment>
<dbReference type="EMBL" id="BKCJ010569345">
    <property type="protein sequence ID" value="GFB17973.1"/>
    <property type="molecule type" value="Genomic_DNA"/>
</dbReference>
<feature type="domain" description="Integrase catalytic" evidence="2">
    <location>
        <begin position="1"/>
        <end position="68"/>
    </location>
</feature>
<name>A0A699KZ51_TANCI</name>
<dbReference type="GO" id="GO:0003676">
    <property type="term" value="F:nucleic acid binding"/>
    <property type="evidence" value="ECO:0007669"/>
    <property type="project" value="InterPro"/>
</dbReference>
<dbReference type="PANTHER" id="PTHR42648">
    <property type="entry name" value="TRANSPOSASE, PUTATIVE-RELATED"/>
    <property type="match status" value="1"/>
</dbReference>
<reference evidence="3" key="1">
    <citation type="journal article" date="2019" name="Sci. Rep.">
        <title>Draft genome of Tanacetum cinerariifolium, the natural source of mosquito coil.</title>
        <authorList>
            <person name="Yamashiro T."/>
            <person name="Shiraishi A."/>
            <person name="Satake H."/>
            <person name="Nakayama K."/>
        </authorList>
    </citation>
    <scope>NUCLEOTIDE SEQUENCE</scope>
</reference>
<evidence type="ECO:0000259" key="2">
    <source>
        <dbReference type="PROSITE" id="PS50994"/>
    </source>
</evidence>
<dbReference type="InterPro" id="IPR039537">
    <property type="entry name" value="Retrotran_Ty1/copia-like"/>
</dbReference>
<dbReference type="InterPro" id="IPR012337">
    <property type="entry name" value="RNaseH-like_sf"/>
</dbReference>
<accession>A0A699KZ51</accession>
<dbReference type="Gene3D" id="3.30.420.10">
    <property type="entry name" value="Ribonuclease H-like superfamily/Ribonuclease H"/>
    <property type="match status" value="1"/>
</dbReference>
<dbReference type="InterPro" id="IPR001584">
    <property type="entry name" value="Integrase_cat-core"/>
</dbReference>
<protein>
    <submittedName>
        <fullName evidence="3">Retrovirus-related Pol polyprotein from transposon TNT 1-94</fullName>
    </submittedName>
</protein>
<dbReference type="InterPro" id="IPR036397">
    <property type="entry name" value="RNaseH_sf"/>
</dbReference>
<sequence>GKFKEWKTMVGKRTGKQVKTLRTDNGLEFCNIPFDNLCKKEGIVRHHTVRHTPHQNGVAERMNQTLMARARDVTFDESAMLGQSRGCESFAGIKDYGADQKSEPQVKPAKEEADNTGTRVEDSIAVRKRKRNAPRPTRYARYVNTYDIDYVAYALAVGDDIRSDDSKTYKEAVASKDAENWIIAMNEEMQSFEKNKTWDLVTLPKGVKPVGCKWVLKRKEGIPELASIGKMEFTMSLSTIAYLA</sequence>
<evidence type="ECO:0000256" key="1">
    <source>
        <dbReference type="SAM" id="MobiDB-lite"/>
    </source>
</evidence>
<evidence type="ECO:0000313" key="3">
    <source>
        <dbReference type="EMBL" id="GFB17973.1"/>
    </source>
</evidence>
<dbReference type="PROSITE" id="PS50994">
    <property type="entry name" value="INTEGRASE"/>
    <property type="match status" value="1"/>
</dbReference>
<organism evidence="3">
    <name type="scientific">Tanacetum cinerariifolium</name>
    <name type="common">Dalmatian daisy</name>
    <name type="synonym">Chrysanthemum cinerariifolium</name>
    <dbReference type="NCBI Taxonomy" id="118510"/>
    <lineage>
        <taxon>Eukaryota</taxon>
        <taxon>Viridiplantae</taxon>
        <taxon>Streptophyta</taxon>
        <taxon>Embryophyta</taxon>
        <taxon>Tracheophyta</taxon>
        <taxon>Spermatophyta</taxon>
        <taxon>Magnoliopsida</taxon>
        <taxon>eudicotyledons</taxon>
        <taxon>Gunneridae</taxon>
        <taxon>Pentapetalae</taxon>
        <taxon>asterids</taxon>
        <taxon>campanulids</taxon>
        <taxon>Asterales</taxon>
        <taxon>Asteraceae</taxon>
        <taxon>Asteroideae</taxon>
        <taxon>Anthemideae</taxon>
        <taxon>Anthemidinae</taxon>
        <taxon>Tanacetum</taxon>
    </lineage>
</organism>
<proteinExistence type="predicted"/>
<gene>
    <name evidence="3" type="ORF">Tci_689944</name>
</gene>
<dbReference type="GO" id="GO:0015074">
    <property type="term" value="P:DNA integration"/>
    <property type="evidence" value="ECO:0007669"/>
    <property type="project" value="InterPro"/>
</dbReference>
<dbReference type="PANTHER" id="PTHR42648:SF28">
    <property type="entry name" value="TRANSPOSON-ENCODED PROTEIN WITH RIBONUCLEASE H-LIKE AND RETROVIRUS ZINC FINGER-LIKE DOMAINS"/>
    <property type="match status" value="1"/>
</dbReference>
<feature type="non-terminal residue" evidence="3">
    <location>
        <position position="1"/>
    </location>
</feature>
<dbReference type="AlphaFoldDB" id="A0A699KZ51"/>
<feature type="region of interest" description="Disordered" evidence="1">
    <location>
        <begin position="98"/>
        <end position="120"/>
    </location>
</feature>